<evidence type="ECO:0000256" key="1">
    <source>
        <dbReference type="SAM" id="Coils"/>
    </source>
</evidence>
<feature type="coiled-coil region" evidence="1">
    <location>
        <begin position="45"/>
        <end position="115"/>
    </location>
</feature>
<reference evidence="2" key="1">
    <citation type="journal article" date="2017" name="Science">
        <title>Giant viruses with an expanded complement of translation system components.</title>
        <authorList>
            <person name="Schulz F."/>
            <person name="Yutin N."/>
            <person name="Ivanova N.N."/>
            <person name="Ortega D.R."/>
            <person name="Lee T.K."/>
            <person name="Vierheilig J."/>
            <person name="Daims H."/>
            <person name="Horn M."/>
            <person name="Wagner M."/>
            <person name="Jensen G.J."/>
            <person name="Kyrpides N.C."/>
            <person name="Koonin E.V."/>
            <person name="Woyke T."/>
        </authorList>
    </citation>
    <scope>NUCLEOTIDE SEQUENCE</scope>
    <source>
        <strain evidence="2">CTV1</strain>
    </source>
</reference>
<protein>
    <submittedName>
        <fullName evidence="2">Uncharacterized protein</fullName>
    </submittedName>
</protein>
<keyword evidence="1" id="KW-0175">Coiled coil</keyword>
<gene>
    <name evidence="2" type="ORF">Catovirus_1_230</name>
</gene>
<sequence>MKYNCELCDYHTDSSASWYIHKKSRKHRSYSEIRENVTESGSIQIEVLKEKLRNSENEKNMIENNLKTIIETQKKSIAILQHDKKKMEKEKNDIITALEQKVQELHTELHQIKDNHINKLEKTVIENDKLKKSMLDSASSIVGKSMTVMEYLAKNCSGAPRLSQLNDYSDLSKNNTDLIKEIVISTMKD</sequence>
<organism evidence="2">
    <name type="scientific">Catovirus CTV1</name>
    <dbReference type="NCBI Taxonomy" id="1977631"/>
    <lineage>
        <taxon>Viruses</taxon>
        <taxon>Varidnaviria</taxon>
        <taxon>Bamfordvirae</taxon>
        <taxon>Nucleocytoviricota</taxon>
        <taxon>Megaviricetes</taxon>
        <taxon>Imitervirales</taxon>
        <taxon>Mimiviridae</taxon>
        <taxon>Klosneuvirinae</taxon>
        <taxon>Catovirus</taxon>
    </lineage>
</organism>
<evidence type="ECO:0000313" key="2">
    <source>
        <dbReference type="EMBL" id="ARF08180.1"/>
    </source>
</evidence>
<accession>A0A1V0S8Z0</accession>
<proteinExistence type="predicted"/>
<dbReference type="EMBL" id="KY684083">
    <property type="protein sequence ID" value="ARF08180.1"/>
    <property type="molecule type" value="Genomic_DNA"/>
</dbReference>
<name>A0A1V0S8Z0_9VIRU</name>